<keyword evidence="7" id="KW-1185">Reference proteome</keyword>
<dbReference type="RefSeq" id="WP_078808351.1">
    <property type="nucleotide sequence ID" value="NZ_FUXI01000040.1"/>
</dbReference>
<dbReference type="GO" id="GO:0016020">
    <property type="term" value="C:membrane"/>
    <property type="evidence" value="ECO:0007669"/>
    <property type="project" value="UniProtKB-SubCell"/>
</dbReference>
<keyword evidence="4" id="KW-0472">Membrane</keyword>
<protein>
    <submittedName>
        <fullName evidence="6">Toxin secretion/phage lysis holin</fullName>
    </submittedName>
</protein>
<organism evidence="6 7">
    <name type="scientific">Pilibacter termitis</name>
    <dbReference type="NCBI Taxonomy" id="263852"/>
    <lineage>
        <taxon>Bacteria</taxon>
        <taxon>Bacillati</taxon>
        <taxon>Bacillota</taxon>
        <taxon>Bacilli</taxon>
        <taxon>Lactobacillales</taxon>
        <taxon>Enterococcaceae</taxon>
        <taxon>Pilibacter</taxon>
    </lineage>
</organism>
<evidence type="ECO:0000313" key="6">
    <source>
        <dbReference type="EMBL" id="SKA11655.1"/>
    </source>
</evidence>
<dbReference type="Proteomes" id="UP000190328">
    <property type="component" value="Unassembled WGS sequence"/>
</dbReference>
<dbReference type="NCBIfam" id="TIGR01593">
    <property type="entry name" value="holin_tox_secr"/>
    <property type="match status" value="1"/>
</dbReference>
<dbReference type="InterPro" id="IPR006480">
    <property type="entry name" value="Phage_holin_4_1"/>
</dbReference>
<evidence type="ECO:0000256" key="4">
    <source>
        <dbReference type="ARBA" id="ARBA00023136"/>
    </source>
</evidence>
<sequence>MKETWNWTQVGLMTIGGFLGWFLGGVDGSLFTLLAFVIVDYLTGVLRAITEKKLSSQIGSIGITKKVMIFLLVGIAHMLDVEIIGNGNVLRDAVIFFYISNEGISIIENAVKIGLPIPEKLKDVLEQITKHKEDK</sequence>
<dbReference type="OrthoDB" id="88184at2"/>
<comment type="similarity">
    <text evidence="5">Belongs to the bacteriophage holin family. Cp-1 holin subfamily.</text>
</comment>
<dbReference type="EMBL" id="FUXI01000040">
    <property type="protein sequence ID" value="SKA11655.1"/>
    <property type="molecule type" value="Genomic_DNA"/>
</dbReference>
<keyword evidence="3" id="KW-1133">Transmembrane helix</keyword>
<evidence type="ECO:0000313" key="7">
    <source>
        <dbReference type="Proteomes" id="UP000190328"/>
    </source>
</evidence>
<proteinExistence type="inferred from homology"/>
<dbReference type="STRING" id="263852.SAMN02745116_02459"/>
<evidence type="ECO:0000256" key="1">
    <source>
        <dbReference type="ARBA" id="ARBA00004141"/>
    </source>
</evidence>
<accession>A0A1T4R6T8</accession>
<reference evidence="6 7" key="1">
    <citation type="submission" date="2017-02" db="EMBL/GenBank/DDBJ databases">
        <authorList>
            <person name="Peterson S.W."/>
        </authorList>
    </citation>
    <scope>NUCLEOTIDE SEQUENCE [LARGE SCALE GENOMIC DNA]</scope>
    <source>
        <strain evidence="6 7">ATCC BAA-1030</strain>
    </source>
</reference>
<dbReference type="AlphaFoldDB" id="A0A1T4R6T8"/>
<dbReference type="Pfam" id="PF05105">
    <property type="entry name" value="Phage_holin_4_1"/>
    <property type="match status" value="1"/>
</dbReference>
<comment type="subcellular location">
    <subcellularLocation>
        <location evidence="1">Membrane</location>
        <topology evidence="1">Multi-pass membrane protein</topology>
    </subcellularLocation>
</comment>
<evidence type="ECO:0000256" key="5">
    <source>
        <dbReference type="ARBA" id="ARBA00023600"/>
    </source>
</evidence>
<name>A0A1T4R6T8_9ENTE</name>
<gene>
    <name evidence="6" type="ORF">SAMN02745116_02459</name>
</gene>
<keyword evidence="2" id="KW-0812">Transmembrane</keyword>
<evidence type="ECO:0000256" key="3">
    <source>
        <dbReference type="ARBA" id="ARBA00022989"/>
    </source>
</evidence>
<evidence type="ECO:0000256" key="2">
    <source>
        <dbReference type="ARBA" id="ARBA00022692"/>
    </source>
</evidence>